<dbReference type="PROSITE" id="PS00134">
    <property type="entry name" value="TRYPSIN_HIS"/>
    <property type="match status" value="1"/>
</dbReference>
<protein>
    <submittedName>
        <fullName evidence="13">Trypsin CFT-1</fullName>
    </submittedName>
</protein>
<reference evidence="13 14" key="1">
    <citation type="journal article" date="2019" name="Commun. Biol.">
        <title>The bagworm genome reveals a unique fibroin gene that provides high tensile strength.</title>
        <authorList>
            <person name="Kono N."/>
            <person name="Nakamura H."/>
            <person name="Ohtoshi R."/>
            <person name="Tomita M."/>
            <person name="Numata K."/>
            <person name="Arakawa K."/>
        </authorList>
    </citation>
    <scope>NUCLEOTIDE SEQUENCE [LARGE SCALE GENOMIC DNA]</scope>
</reference>
<dbReference type="InterPro" id="IPR001314">
    <property type="entry name" value="Peptidase_S1A"/>
</dbReference>
<dbReference type="AlphaFoldDB" id="A0A4C1SG55"/>
<dbReference type="CDD" id="cd00190">
    <property type="entry name" value="Tryp_SPc"/>
    <property type="match status" value="1"/>
</dbReference>
<dbReference type="EMBL" id="BGZK01000004">
    <property type="protein sequence ID" value="GBP00090.1"/>
    <property type="molecule type" value="Genomic_DNA"/>
</dbReference>
<evidence type="ECO:0000256" key="4">
    <source>
        <dbReference type="ARBA" id="ARBA00022801"/>
    </source>
</evidence>
<evidence type="ECO:0000256" key="3">
    <source>
        <dbReference type="ARBA" id="ARBA00022670"/>
    </source>
</evidence>
<dbReference type="InterPro" id="IPR033116">
    <property type="entry name" value="TRYPSIN_SER"/>
</dbReference>
<name>A0A4C1SG55_EUMVA</name>
<evidence type="ECO:0000256" key="9">
    <source>
        <dbReference type="ARBA" id="ARBA00055534"/>
    </source>
</evidence>
<dbReference type="Gene3D" id="2.40.10.10">
    <property type="entry name" value="Trypsin-like serine proteases"/>
    <property type="match status" value="1"/>
</dbReference>
<dbReference type="InterPro" id="IPR018114">
    <property type="entry name" value="TRYPSIN_HIS"/>
</dbReference>
<dbReference type="PANTHER" id="PTHR24276:SF98">
    <property type="entry name" value="FI18310P1-RELATED"/>
    <property type="match status" value="1"/>
</dbReference>
<sequence length="441" mass="47755">MRTYKTGGDDCRSLVCGDITMRALILLALLGAALAVPRNPQRIVGGENTSIERYPYMSNMQYGWWGIIWYQACGGSLITTTSVLSAAHCYEGDRPSDWRVILGTTFASSGGTTHMVSALVLHQQYSSWTLDNDVAIVRLSSPAVLSATVGTARIAGTNYNLADNTAVFSIGWGTLSPGGSSPEILQHVQVYTINQNVCAERYAYLKTQPGFAGWPDITPGMLCAGVLDVGGRDACQGDSGGPLAHQGDIVVGITSWGYSCAHATYPGVNARVSQYSNWITRYRPSADGVIDASIREENWHRLSRGAALSEGRKPRLIATIYVRIETLRKLKSSLRSFTNTILSGFGHNGVKKLIKRFQLFRRRDRSSLAQSPGPPFSIGCYCMQCSFKPRSGVSGSARVRVCVVPHSVGRAATVTQHAFVPVIYSGLLHRLHAESAHGFCA</sequence>
<accession>A0A4C1SG55</accession>
<keyword evidence="2" id="KW-0800">Toxin</keyword>
<dbReference type="FunFam" id="2.40.10.10:FF:000068">
    <property type="entry name" value="transmembrane protease serine 2"/>
    <property type="match status" value="1"/>
</dbReference>
<dbReference type="InterPro" id="IPR009003">
    <property type="entry name" value="Peptidase_S1_PA"/>
</dbReference>
<dbReference type="SMART" id="SM00020">
    <property type="entry name" value="Tryp_SPc"/>
    <property type="match status" value="1"/>
</dbReference>
<keyword evidence="7" id="KW-1199">Hemostasis impairing toxin</keyword>
<dbReference type="InterPro" id="IPR043504">
    <property type="entry name" value="Peptidase_S1_PA_chymotrypsin"/>
</dbReference>
<dbReference type="PROSITE" id="PS00135">
    <property type="entry name" value="TRYPSIN_SER"/>
    <property type="match status" value="1"/>
</dbReference>
<comment type="subcellular location">
    <subcellularLocation>
        <location evidence="1">Secreted</location>
        <location evidence="1">Extracellular space</location>
    </subcellularLocation>
</comment>
<dbReference type="STRING" id="151549.A0A4C1SG55"/>
<dbReference type="InterPro" id="IPR001254">
    <property type="entry name" value="Trypsin_dom"/>
</dbReference>
<comment type="similarity">
    <text evidence="8">Belongs to the peptidase S1 family. CLIP subfamily.</text>
</comment>
<keyword evidence="14" id="KW-1185">Reference proteome</keyword>
<comment type="caution">
    <text evidence="13">The sequence shown here is derived from an EMBL/GenBank/DDBJ whole genome shotgun (WGS) entry which is preliminary data.</text>
</comment>
<evidence type="ECO:0000256" key="8">
    <source>
        <dbReference type="ARBA" id="ARBA00024195"/>
    </source>
</evidence>
<evidence type="ECO:0000313" key="14">
    <source>
        <dbReference type="Proteomes" id="UP000299102"/>
    </source>
</evidence>
<dbReference type="PANTHER" id="PTHR24276">
    <property type="entry name" value="POLYSERASE-RELATED"/>
    <property type="match status" value="1"/>
</dbReference>
<dbReference type="PRINTS" id="PR00722">
    <property type="entry name" value="CHYMOTRYPSIN"/>
</dbReference>
<dbReference type="GO" id="GO:0004252">
    <property type="term" value="F:serine-type endopeptidase activity"/>
    <property type="evidence" value="ECO:0007669"/>
    <property type="project" value="InterPro"/>
</dbReference>
<keyword evidence="6" id="KW-1015">Disulfide bond</keyword>
<keyword evidence="3 11" id="KW-0645">Protease</keyword>
<dbReference type="Pfam" id="PF00089">
    <property type="entry name" value="Trypsin"/>
    <property type="match status" value="1"/>
</dbReference>
<feature type="domain" description="Peptidase S1" evidence="12">
    <location>
        <begin position="43"/>
        <end position="284"/>
    </location>
</feature>
<dbReference type="GO" id="GO:0090729">
    <property type="term" value="F:toxin activity"/>
    <property type="evidence" value="ECO:0007669"/>
    <property type="project" value="UniProtKB-KW"/>
</dbReference>
<dbReference type="OrthoDB" id="10059102at2759"/>
<dbReference type="GO" id="GO:0005576">
    <property type="term" value="C:extracellular region"/>
    <property type="evidence" value="ECO:0007669"/>
    <property type="project" value="UniProtKB-SubCell"/>
</dbReference>
<evidence type="ECO:0000256" key="6">
    <source>
        <dbReference type="ARBA" id="ARBA00023157"/>
    </source>
</evidence>
<organism evidence="13 14">
    <name type="scientific">Eumeta variegata</name>
    <name type="common">Bagworm moth</name>
    <name type="synonym">Eumeta japonica</name>
    <dbReference type="NCBI Taxonomy" id="151549"/>
    <lineage>
        <taxon>Eukaryota</taxon>
        <taxon>Metazoa</taxon>
        <taxon>Ecdysozoa</taxon>
        <taxon>Arthropoda</taxon>
        <taxon>Hexapoda</taxon>
        <taxon>Insecta</taxon>
        <taxon>Pterygota</taxon>
        <taxon>Neoptera</taxon>
        <taxon>Endopterygota</taxon>
        <taxon>Lepidoptera</taxon>
        <taxon>Glossata</taxon>
        <taxon>Ditrysia</taxon>
        <taxon>Tineoidea</taxon>
        <taxon>Psychidae</taxon>
        <taxon>Oiketicinae</taxon>
        <taxon>Eumeta</taxon>
    </lineage>
</organism>
<evidence type="ECO:0000259" key="12">
    <source>
        <dbReference type="PROSITE" id="PS50240"/>
    </source>
</evidence>
<evidence type="ECO:0000256" key="2">
    <source>
        <dbReference type="ARBA" id="ARBA00022656"/>
    </source>
</evidence>
<dbReference type="InterPro" id="IPR050430">
    <property type="entry name" value="Peptidase_S1"/>
</dbReference>
<evidence type="ECO:0000256" key="11">
    <source>
        <dbReference type="RuleBase" id="RU363034"/>
    </source>
</evidence>
<dbReference type="GO" id="GO:0006508">
    <property type="term" value="P:proteolysis"/>
    <property type="evidence" value="ECO:0007669"/>
    <property type="project" value="UniProtKB-KW"/>
</dbReference>
<comment type="function">
    <text evidence="9">Fibrinolytic activity; shows preferential cleavage of Arg-Gly bonds in all three fibrinogen chains. Contact with the caterpillars causes severe bleeding, due the anticoagulant effect of the protein.</text>
</comment>
<evidence type="ECO:0000256" key="7">
    <source>
        <dbReference type="ARBA" id="ARBA00023240"/>
    </source>
</evidence>
<gene>
    <name evidence="13" type="ORF">EVAR_74392_1</name>
</gene>
<evidence type="ECO:0000256" key="1">
    <source>
        <dbReference type="ARBA" id="ARBA00004239"/>
    </source>
</evidence>
<keyword evidence="4 11" id="KW-0378">Hydrolase</keyword>
<evidence type="ECO:0000256" key="5">
    <source>
        <dbReference type="ARBA" id="ARBA00022825"/>
    </source>
</evidence>
<keyword evidence="5 11" id="KW-0720">Serine protease</keyword>
<keyword evidence="10" id="KW-1205">Fibrinolytic toxin</keyword>
<evidence type="ECO:0000313" key="13">
    <source>
        <dbReference type="EMBL" id="GBP00090.1"/>
    </source>
</evidence>
<evidence type="ECO:0000256" key="10">
    <source>
        <dbReference type="ARBA" id="ARBA00084094"/>
    </source>
</evidence>
<dbReference type="Proteomes" id="UP000299102">
    <property type="component" value="Unassembled WGS sequence"/>
</dbReference>
<dbReference type="FunFam" id="2.40.10.10:FF:000002">
    <property type="entry name" value="Transmembrane protease serine"/>
    <property type="match status" value="1"/>
</dbReference>
<dbReference type="PROSITE" id="PS50240">
    <property type="entry name" value="TRYPSIN_DOM"/>
    <property type="match status" value="1"/>
</dbReference>
<proteinExistence type="inferred from homology"/>
<dbReference type="SUPFAM" id="SSF50494">
    <property type="entry name" value="Trypsin-like serine proteases"/>
    <property type="match status" value="1"/>
</dbReference>